<protein>
    <submittedName>
        <fullName evidence="2">Uncharacterized protein</fullName>
    </submittedName>
</protein>
<dbReference type="OrthoDB" id="2628816at2"/>
<accession>A0A6B8RCJ4</accession>
<evidence type="ECO:0000313" key="3">
    <source>
        <dbReference type="Proteomes" id="UP000426246"/>
    </source>
</evidence>
<dbReference type="RefSeq" id="WP_155698733.1">
    <property type="nucleotide sequence ID" value="NZ_CP034235.1"/>
</dbReference>
<sequence length="498" mass="55589">MNKPKPEWYTHLKEDSFQGKPFNIEKVRKVEQRVAEWTAEADKRERKNKWKIGSFSLAICLGVLVFSVLFNRGGADWLKAKVQTTMEITQTAEPVASAVPDANAELVPLTESEDKRIAVYGELDPADSGMFNSITVRIDDKTKRFAWKSTSFSSFYPEATLTSFDGTDERVIIILTTAHGTGLSKKEAHVLNMDFSEIKVADPFEELKRFVQTKTLVNSAEKHQYSITVAGIEHLFEYAGADDDTWFDKVYFGNIIDYYVEDHTLMAEAPAQVSLGNFPGHVKMTYALEAGALRVAAIKWIDEKAPTPIPEAKPSTIPIRAAGKTTFGDLQIVSKSKETIEALGAPSCLGIAKDFSIKGDYQVLFKNSQGIESVVAPNEMKHIIYPNQETIPMNKLSFKEFDSLSFIPTYTDCHGIQFYLYGVTAKGAFQFEFQTNEDTTDSYYMEPTSKLQVINDQLIVVGGRAAGDVGYALRYIFKPDLAAKTMVLVKTEKVIDKG</sequence>
<keyword evidence="1" id="KW-0472">Membrane</keyword>
<feature type="transmembrane region" description="Helical" evidence="1">
    <location>
        <begin position="52"/>
        <end position="70"/>
    </location>
</feature>
<reference evidence="3" key="1">
    <citation type="submission" date="2018-11" db="EMBL/GenBank/DDBJ databases">
        <title>Complete genome sequence of Paenibacillus sp. ML311-T8.</title>
        <authorList>
            <person name="Nam Y.-D."/>
            <person name="Kang J."/>
            <person name="Chung W.-H."/>
            <person name="Park Y.S."/>
        </authorList>
    </citation>
    <scope>NUCLEOTIDE SEQUENCE [LARGE SCALE GENOMIC DNA]</scope>
    <source>
        <strain evidence="3">ML311-T8</strain>
    </source>
</reference>
<organism evidence="2 3">
    <name type="scientific">Paenibacillus psychroresistens</name>
    <dbReference type="NCBI Taxonomy" id="1778678"/>
    <lineage>
        <taxon>Bacteria</taxon>
        <taxon>Bacillati</taxon>
        <taxon>Bacillota</taxon>
        <taxon>Bacilli</taxon>
        <taxon>Bacillales</taxon>
        <taxon>Paenibacillaceae</taxon>
        <taxon>Paenibacillus</taxon>
    </lineage>
</organism>
<keyword evidence="1" id="KW-1133">Transmembrane helix</keyword>
<proteinExistence type="predicted"/>
<name>A0A6B8RCJ4_9BACL</name>
<keyword evidence="1" id="KW-0812">Transmembrane</keyword>
<dbReference type="Proteomes" id="UP000426246">
    <property type="component" value="Chromosome"/>
</dbReference>
<keyword evidence="3" id="KW-1185">Reference proteome</keyword>
<dbReference type="EMBL" id="CP034235">
    <property type="protein sequence ID" value="QGQ93737.1"/>
    <property type="molecule type" value="Genomic_DNA"/>
</dbReference>
<gene>
    <name evidence="2" type="ORF">EHS13_01850</name>
</gene>
<evidence type="ECO:0000313" key="2">
    <source>
        <dbReference type="EMBL" id="QGQ93737.1"/>
    </source>
</evidence>
<evidence type="ECO:0000256" key="1">
    <source>
        <dbReference type="SAM" id="Phobius"/>
    </source>
</evidence>
<dbReference type="AlphaFoldDB" id="A0A6B8RCJ4"/>
<dbReference type="KEGG" id="ppsc:EHS13_01850"/>